<reference evidence="4 5" key="1">
    <citation type="submission" date="2019-02" db="EMBL/GenBank/DDBJ databases">
        <title>Deep-cultivation of Planctomycetes and their phenomic and genomic characterization uncovers novel biology.</title>
        <authorList>
            <person name="Wiegand S."/>
            <person name="Jogler M."/>
            <person name="Boedeker C."/>
            <person name="Pinto D."/>
            <person name="Vollmers J."/>
            <person name="Rivas-Marin E."/>
            <person name="Kohn T."/>
            <person name="Peeters S.H."/>
            <person name="Heuer A."/>
            <person name="Rast P."/>
            <person name="Oberbeckmann S."/>
            <person name="Bunk B."/>
            <person name="Jeske O."/>
            <person name="Meyerdierks A."/>
            <person name="Storesund J.E."/>
            <person name="Kallscheuer N."/>
            <person name="Luecker S."/>
            <person name="Lage O.M."/>
            <person name="Pohl T."/>
            <person name="Merkel B.J."/>
            <person name="Hornburger P."/>
            <person name="Mueller R.-W."/>
            <person name="Bruemmer F."/>
            <person name="Labrenz M."/>
            <person name="Spormann A.M."/>
            <person name="Op den Camp H."/>
            <person name="Overmann J."/>
            <person name="Amann R."/>
            <person name="Jetten M.S.M."/>
            <person name="Mascher T."/>
            <person name="Medema M.H."/>
            <person name="Devos D.P."/>
            <person name="Kaster A.-K."/>
            <person name="Ovreas L."/>
            <person name="Rohde M."/>
            <person name="Galperin M.Y."/>
            <person name="Jogler C."/>
        </authorList>
    </citation>
    <scope>NUCLEOTIDE SEQUENCE [LARGE SCALE GENOMIC DNA]</scope>
    <source>
        <strain evidence="4 5">Pan181</strain>
    </source>
</reference>
<evidence type="ECO:0000256" key="2">
    <source>
        <dbReference type="SAM" id="MobiDB-lite"/>
    </source>
</evidence>
<dbReference type="InterPro" id="IPR006533">
    <property type="entry name" value="T6SS_Vgr_RhsGE"/>
</dbReference>
<dbReference type="Gene3D" id="3.55.50.10">
    <property type="entry name" value="Baseplate protein-like domains"/>
    <property type="match status" value="1"/>
</dbReference>
<sequence length="1114" mass="119415">MIAATDNSKTRPLRLKSNWGDAPVLVDVRGTEAISEPYRFDLSFVAESDNLKFSELLGTSATVYVDLPSGESRKWNGVITSLHQAGRDEEFCHYTATLEPSFALLGLQSNYRIFQDASIESIIREVCGDLSLDISLTKTHRDRNYCVQYGETDLAFVSRVMEEEGIFYLFSHEDDSHKLLIRDDSTQLNDFDALESVPYTKLKGGVQDEACIQTWEKTQRLVTTSVSLRDSHFQDAGETFETEQSIGKDVKRTYGTVEHPINADESTRQVAQYPAQCVVWADDVGADLSVRQQVADIPDAAKELAQRRTTAIQNSAFDIQSSSNQLLLVVGGKFTLDGHFNADGTYLVTRLEHKIDLGIGKQSSPSDSPLKYANSFSCLPSSVPFVPTAGFRKPIVTGVQSAFVVAETEEDQLYDKYGRVKVWFPWDRREGPTLKPLDADDSDAQDQDSAADEKDSAKIKASQRSCWLRVAQVWAGPRWGAYFWPRAGHEVLVAFEHGDPERPIVVGSVYNSRNMPPLDMPDQAHVGGIRSSSVKGNPASNFNGISFHDELKNEHLELHSESHAVLISEESNHSFVRGTSVRVFGTMYSTLSSGGGGGPAAEAEAPPADETEKKEEQPAGQLINSLGQKWDKTKGWSKKWLAASFEADIAVTLGHAASVVGGFPLGTVSEVVQGGKLGFILDPSGWIADDTVQQLQDLIIPMGDTSGLFGSRRTLHYGPSTTIRHGSEIVRRSSDAFDASNPRTAWVAGIASVSTALTLLGWRLQKDDPTAWENLVRALGPRGASGVLFNLLVEYEKACGECDAGEETQNEASSLTSQADSLDADYQSLILDLASAFTERGTALSSTGEADTATANSDASAVGDTSSFVDSTEDEGEEGDESGDEQSSDSSGPSDDDDGTVSTDDVSFGPDEANVYESYDGLLSTSARHLSFRARSTDEEDTDASLIHLDAQGGEGNDNGVVAINSTGQATMVCGPASLQIRRSSDVGQVSVRTGDQGSIQLVSGPSDSGSNASLDPNTLKLNIGGDSGSTISMTAEGIKLSFGGGPGASIELNSSGITMECGSSKFVLAAAEQSTSAESITHTASASLNQKGAMIDIEASASATLKGAMTMIN</sequence>
<evidence type="ECO:0000259" key="3">
    <source>
        <dbReference type="Pfam" id="PF04717"/>
    </source>
</evidence>
<feature type="compositionally biased region" description="Acidic residues" evidence="2">
    <location>
        <begin position="439"/>
        <end position="450"/>
    </location>
</feature>
<comment type="similarity">
    <text evidence="1">Belongs to the VgrG protein family.</text>
</comment>
<dbReference type="RefSeq" id="WP_145250216.1">
    <property type="nucleotide sequence ID" value="NZ_CP036278.1"/>
</dbReference>
<dbReference type="InterPro" id="IPR037026">
    <property type="entry name" value="Vgr_OB-fold_dom_sf"/>
</dbReference>
<keyword evidence="5" id="KW-1185">Reference proteome</keyword>
<feature type="domain" description="Gp5/Type VI secretion system Vgr protein OB-fold" evidence="3">
    <location>
        <begin position="460"/>
        <end position="510"/>
    </location>
</feature>
<dbReference type="NCBIfam" id="TIGR03361">
    <property type="entry name" value="VI_Rhs_Vgr"/>
    <property type="match status" value="1"/>
</dbReference>
<dbReference type="AlphaFoldDB" id="A0A518AUG2"/>
<feature type="compositionally biased region" description="Acidic residues" evidence="2">
    <location>
        <begin position="871"/>
        <end position="887"/>
    </location>
</feature>
<dbReference type="SUPFAM" id="SSF69279">
    <property type="entry name" value="Phage tail proteins"/>
    <property type="match status" value="2"/>
</dbReference>
<dbReference type="NCBIfam" id="TIGR01646">
    <property type="entry name" value="vgr_GE"/>
    <property type="match status" value="1"/>
</dbReference>
<accession>A0A518AUG2</accession>
<evidence type="ECO:0000256" key="1">
    <source>
        <dbReference type="ARBA" id="ARBA00005558"/>
    </source>
</evidence>
<gene>
    <name evidence="4" type="ORF">Pan181_46020</name>
</gene>
<dbReference type="Gene3D" id="2.30.110.50">
    <property type="match status" value="1"/>
</dbReference>
<proteinExistence type="inferred from homology"/>
<feature type="region of interest" description="Disordered" evidence="2">
    <location>
        <begin position="434"/>
        <end position="457"/>
    </location>
</feature>
<protein>
    <submittedName>
        <fullName evidence="4">Phage-related baseplate assembly protein</fullName>
    </submittedName>
</protein>
<organism evidence="4 5">
    <name type="scientific">Aeoliella mucimassa</name>
    <dbReference type="NCBI Taxonomy" id="2527972"/>
    <lineage>
        <taxon>Bacteria</taxon>
        <taxon>Pseudomonadati</taxon>
        <taxon>Planctomycetota</taxon>
        <taxon>Planctomycetia</taxon>
        <taxon>Pirellulales</taxon>
        <taxon>Lacipirellulaceae</taxon>
        <taxon>Aeoliella</taxon>
    </lineage>
</organism>
<feature type="compositionally biased region" description="Low complexity" evidence="2">
    <location>
        <begin position="850"/>
        <end position="861"/>
    </location>
</feature>
<dbReference type="Pfam" id="PF05954">
    <property type="entry name" value="Phage_GPD"/>
    <property type="match status" value="1"/>
</dbReference>
<dbReference type="Proteomes" id="UP000315750">
    <property type="component" value="Chromosome"/>
</dbReference>
<dbReference type="KEGG" id="amuc:Pan181_46020"/>
<dbReference type="InterPro" id="IPR017847">
    <property type="entry name" value="T6SS_RhsGE_Vgr_subset"/>
</dbReference>
<dbReference type="SUPFAM" id="SSF69349">
    <property type="entry name" value="Phage fibre proteins"/>
    <property type="match status" value="1"/>
</dbReference>
<dbReference type="Gene3D" id="2.40.50.230">
    <property type="entry name" value="Gp5 N-terminal domain"/>
    <property type="match status" value="1"/>
</dbReference>
<evidence type="ECO:0000313" key="4">
    <source>
        <dbReference type="EMBL" id="QDU58368.1"/>
    </source>
</evidence>
<dbReference type="InterPro" id="IPR006531">
    <property type="entry name" value="Gp5/Vgr_OB"/>
</dbReference>
<feature type="region of interest" description="Disordered" evidence="2">
    <location>
        <begin position="845"/>
        <end position="913"/>
    </location>
</feature>
<feature type="region of interest" description="Disordered" evidence="2">
    <location>
        <begin position="592"/>
        <end position="618"/>
    </location>
</feature>
<dbReference type="Pfam" id="PF04717">
    <property type="entry name" value="Phage_base_V"/>
    <property type="match status" value="1"/>
</dbReference>
<dbReference type="SUPFAM" id="SSF69255">
    <property type="entry name" value="gp5 N-terminal domain-like"/>
    <property type="match status" value="1"/>
</dbReference>
<name>A0A518AUG2_9BACT</name>
<dbReference type="EMBL" id="CP036278">
    <property type="protein sequence ID" value="QDU58368.1"/>
    <property type="molecule type" value="Genomic_DNA"/>
</dbReference>
<evidence type="ECO:0000313" key="5">
    <source>
        <dbReference type="Proteomes" id="UP000315750"/>
    </source>
</evidence>
<dbReference type="OrthoDB" id="9762420at2"/>
<dbReference type="Gene3D" id="4.10.220.110">
    <property type="match status" value="1"/>
</dbReference>